<accession>A0ABM4BI15</accession>
<keyword evidence="7" id="KW-1185">Reference proteome</keyword>
<dbReference type="Pfam" id="PF00370">
    <property type="entry name" value="FGGY_N"/>
    <property type="match status" value="1"/>
</dbReference>
<name>A0ABM4BI15_HYDVU</name>
<gene>
    <name evidence="8" type="primary">LOC100203317</name>
</gene>
<keyword evidence="3 4" id="KW-0418">Kinase</keyword>
<evidence type="ECO:0000313" key="8">
    <source>
        <dbReference type="RefSeq" id="XP_065648658.1"/>
    </source>
</evidence>
<dbReference type="Gene3D" id="3.30.420.40">
    <property type="match status" value="2"/>
</dbReference>
<proteinExistence type="inferred from homology"/>
<keyword evidence="4" id="KW-0547">Nucleotide-binding</keyword>
<dbReference type="PIRSF" id="PIRSF000538">
    <property type="entry name" value="GlpK"/>
    <property type="match status" value="1"/>
</dbReference>
<evidence type="ECO:0000256" key="3">
    <source>
        <dbReference type="ARBA" id="ARBA00022777"/>
    </source>
</evidence>
<evidence type="ECO:0000313" key="7">
    <source>
        <dbReference type="Proteomes" id="UP001652625"/>
    </source>
</evidence>
<dbReference type="InterPro" id="IPR018485">
    <property type="entry name" value="FGGY_C"/>
</dbReference>
<feature type="domain" description="Carbohydrate kinase FGGY N-terminal" evidence="5">
    <location>
        <begin position="109"/>
        <end position="282"/>
    </location>
</feature>
<dbReference type="Proteomes" id="UP001652625">
    <property type="component" value="Chromosome 03"/>
</dbReference>
<feature type="domain" description="Carbohydrate kinase FGGY C-terminal" evidence="6">
    <location>
        <begin position="291"/>
        <end position="474"/>
    </location>
</feature>
<dbReference type="PANTHER" id="PTHR10196:SF57">
    <property type="entry name" value="XYLULOSE KINASE"/>
    <property type="match status" value="1"/>
</dbReference>
<dbReference type="InterPro" id="IPR000577">
    <property type="entry name" value="Carb_kinase_FGGY"/>
</dbReference>
<comment type="catalytic activity">
    <reaction evidence="4">
        <text>D-xylulose + ATP = D-xylulose 5-phosphate + ADP + H(+)</text>
        <dbReference type="Rhea" id="RHEA:10964"/>
        <dbReference type="ChEBI" id="CHEBI:15378"/>
        <dbReference type="ChEBI" id="CHEBI:17140"/>
        <dbReference type="ChEBI" id="CHEBI:30616"/>
        <dbReference type="ChEBI" id="CHEBI:57737"/>
        <dbReference type="ChEBI" id="CHEBI:456216"/>
        <dbReference type="EC" id="2.7.1.17"/>
    </reaction>
</comment>
<organism evidence="7 8">
    <name type="scientific">Hydra vulgaris</name>
    <name type="common">Hydra</name>
    <name type="synonym">Hydra attenuata</name>
    <dbReference type="NCBI Taxonomy" id="6087"/>
    <lineage>
        <taxon>Eukaryota</taxon>
        <taxon>Metazoa</taxon>
        <taxon>Cnidaria</taxon>
        <taxon>Hydrozoa</taxon>
        <taxon>Hydroidolina</taxon>
        <taxon>Anthoathecata</taxon>
        <taxon>Aplanulata</taxon>
        <taxon>Hydridae</taxon>
        <taxon>Hydra</taxon>
    </lineage>
</organism>
<evidence type="ECO:0000256" key="2">
    <source>
        <dbReference type="ARBA" id="ARBA00022679"/>
    </source>
</evidence>
<dbReference type="SUPFAM" id="SSF53067">
    <property type="entry name" value="Actin-like ATPase domain"/>
    <property type="match status" value="2"/>
</dbReference>
<dbReference type="GeneID" id="100203317"/>
<evidence type="ECO:0000256" key="1">
    <source>
        <dbReference type="ARBA" id="ARBA00009156"/>
    </source>
</evidence>
<reference evidence="8" key="1">
    <citation type="submission" date="2025-08" db="UniProtKB">
        <authorList>
            <consortium name="RefSeq"/>
        </authorList>
    </citation>
    <scope>IDENTIFICATION</scope>
</reference>
<dbReference type="InterPro" id="IPR018484">
    <property type="entry name" value="FGGY_N"/>
</dbReference>
<evidence type="ECO:0000259" key="6">
    <source>
        <dbReference type="Pfam" id="PF02782"/>
    </source>
</evidence>
<dbReference type="PANTHER" id="PTHR10196">
    <property type="entry name" value="SUGAR KINASE"/>
    <property type="match status" value="1"/>
</dbReference>
<sequence length="524" mass="58210">MVGKYLGLDLSTQSLSVIVADERLDIVWKDSIKFDSELKEFNTQNGVHRHNDGETVTSPVLVWVKALDIILMKLAESELSLKEIEMITGSAQQHGSVFWKKSSEITLANLNVHETLVDQLQECFEPLEVPVWMDCSTAKQCSQLEDAVGGSIQLAKLTGSRAFKRFTGNQIAKIYQTNEDIYLNCERICLVSNFLASLFLGHYAPIDYSDGSGMNLLNIASKKWDDCLLNACAPGLAMRLGEPVSSSTIIGNISMYLVKRFGFSPTCRLVAFTGDNPSSLAGLNLTSGDIACSLGTSDTLLLWTHKAEPNIEGSVFVNPLQDEEFMTMLCFKNGSLSRQIVCDQHCGGSWSTFNEMLKKTKPGNNHKIGLYFHELEILPEALGVYRWNDIDELVNFFTSEEEVRAVLEGQFLIRRYYAEKYGFAIGPTTRIIATGGASNNTSILQVLSDVFGVPVYRIKEESNSACLGCIYRCARVKKVHVISNHVLVCSPTVADETYQIVLSRYSRLLKTVLKYSEKSNNGSK</sequence>
<keyword evidence="4" id="KW-0119">Carbohydrate metabolism</keyword>
<comment type="similarity">
    <text evidence="1 4">Belongs to the FGGY kinase family.</text>
</comment>
<keyword evidence="4" id="KW-0067">ATP-binding</keyword>
<dbReference type="EC" id="2.7.1.17" evidence="4"/>
<keyword evidence="4" id="KW-0859">Xylose metabolism</keyword>
<comment type="function">
    <text evidence="4">Phosphorylates D-xylulose to produce D-xylulose 5-phosphate, a molecule that may play an important role in the regulation of glucose metabolism and lipogenesis.</text>
</comment>
<evidence type="ECO:0000256" key="4">
    <source>
        <dbReference type="RuleBase" id="RU367058"/>
    </source>
</evidence>
<dbReference type="Pfam" id="PF02782">
    <property type="entry name" value="FGGY_C"/>
    <property type="match status" value="1"/>
</dbReference>
<dbReference type="GO" id="GO:0016301">
    <property type="term" value="F:kinase activity"/>
    <property type="evidence" value="ECO:0007669"/>
    <property type="project" value="UniProtKB-KW"/>
</dbReference>
<dbReference type="CDD" id="cd07776">
    <property type="entry name" value="ASKHA_NBD_FGGY_SpXK-like"/>
    <property type="match status" value="1"/>
</dbReference>
<dbReference type="InterPro" id="IPR043129">
    <property type="entry name" value="ATPase_NBD"/>
</dbReference>
<evidence type="ECO:0000259" key="5">
    <source>
        <dbReference type="Pfam" id="PF00370"/>
    </source>
</evidence>
<keyword evidence="2 4" id="KW-0808">Transferase</keyword>
<dbReference type="InterPro" id="IPR042024">
    <property type="entry name" value="D-XK_euk"/>
</dbReference>
<dbReference type="RefSeq" id="XP_065648658.1">
    <property type="nucleotide sequence ID" value="XM_065792586.1"/>
</dbReference>
<protein>
    <recommendedName>
        <fullName evidence="4">Xylulose kinase</fullName>
        <ecNumber evidence="4">2.7.1.17</ecNumber>
    </recommendedName>
</protein>